<comment type="caution">
    <text evidence="8">The sequence shown here is derived from an EMBL/GenBank/DDBJ whole genome shotgun (WGS) entry which is preliminary data.</text>
</comment>
<keyword evidence="11" id="KW-1185">Reference proteome</keyword>
<evidence type="ECO:0000256" key="4">
    <source>
        <dbReference type="PIRSR" id="PIRSR000097-1"/>
    </source>
</evidence>
<dbReference type="InterPro" id="IPR018170">
    <property type="entry name" value="Aldo/ket_reductase_CS"/>
</dbReference>
<dbReference type="GO" id="GO:0016616">
    <property type="term" value="F:oxidoreductase activity, acting on the CH-OH group of donors, NAD or NADP as acceptor"/>
    <property type="evidence" value="ECO:0007669"/>
    <property type="project" value="UniProtKB-ARBA"/>
</dbReference>
<dbReference type="Gene3D" id="3.20.20.100">
    <property type="entry name" value="NADP-dependent oxidoreductase domain"/>
    <property type="match status" value="1"/>
</dbReference>
<feature type="binding site" evidence="5">
    <location>
        <position position="108"/>
    </location>
    <ligand>
        <name>substrate</name>
    </ligand>
</feature>
<dbReference type="InterPro" id="IPR036812">
    <property type="entry name" value="NAD(P)_OxRdtase_dom_sf"/>
</dbReference>
<dbReference type="PRINTS" id="PR00069">
    <property type="entry name" value="ALDKETRDTASE"/>
</dbReference>
<feature type="domain" description="NADP-dependent oxidoreductase" evidence="7">
    <location>
        <begin position="17"/>
        <end position="260"/>
    </location>
</feature>
<evidence type="ECO:0000313" key="9">
    <source>
        <dbReference type="EMBL" id="OKA04329.1"/>
    </source>
</evidence>
<dbReference type="FunFam" id="3.20.20.100:FF:000015">
    <property type="entry name" value="Oxidoreductase, aldo/keto reductase family"/>
    <property type="match status" value="1"/>
</dbReference>
<dbReference type="SUPFAM" id="SSF51430">
    <property type="entry name" value="NAD(P)-linked oxidoreductase"/>
    <property type="match status" value="1"/>
</dbReference>
<feature type="site" description="Lowers pKa of active site Tyr" evidence="6">
    <location>
        <position position="75"/>
    </location>
</feature>
<dbReference type="Proteomes" id="UP000076321">
    <property type="component" value="Unassembled WGS sequence"/>
</dbReference>
<evidence type="ECO:0000256" key="1">
    <source>
        <dbReference type="ARBA" id="ARBA00007905"/>
    </source>
</evidence>
<keyword evidence="2" id="KW-0521">NADP</keyword>
<dbReference type="PROSITE" id="PS00063">
    <property type="entry name" value="ALDOKETO_REDUCTASE_3"/>
    <property type="match status" value="1"/>
</dbReference>
<accession>A0A154MVY7</accession>
<dbReference type="EMBL" id="LOBU02000022">
    <property type="protein sequence ID" value="OKA04329.1"/>
    <property type="molecule type" value="Genomic_DNA"/>
</dbReference>
<sequence length="275" mass="30305">MAVPSVVLNNEVAIPQLGFGVWQVPAADTAKVVRTAIEAGYRSIDTAASYRNEAGVGEAIRSAGVPRDELFITTKLPNPAHGYDEALRAFDASLAELGLDRVDLYLIHWPMPTRGKYVETWRALEKLYADGRVRAIGVSNFHEPQLRRLFDETGIVPSVNQVELHPRLQQKALREFHAEHGIVTEAWSPLAQGSLLPDATLTALAAKYGKSPAQLVLRWHLQLGTVAIPKSVTPSRIRENFDVFDFELAEDDLAALAEFDDGTRTGPDPDTFDLI</sequence>
<evidence type="ECO:0000256" key="2">
    <source>
        <dbReference type="ARBA" id="ARBA00022857"/>
    </source>
</evidence>
<dbReference type="AlphaFoldDB" id="A0A154MVY7"/>
<dbReference type="Pfam" id="PF00248">
    <property type="entry name" value="Aldo_ket_red"/>
    <property type="match status" value="1"/>
</dbReference>
<evidence type="ECO:0000313" key="10">
    <source>
        <dbReference type="Proteomes" id="UP000076321"/>
    </source>
</evidence>
<dbReference type="InterPro" id="IPR020471">
    <property type="entry name" value="AKR"/>
</dbReference>
<reference evidence="8 10" key="1">
    <citation type="submission" date="2015-12" db="EMBL/GenBank/DDBJ databases">
        <title>Amycolatopsis regifaucium genome sequencing and assembly.</title>
        <authorList>
            <person name="Mayilraj S."/>
        </authorList>
    </citation>
    <scope>NUCLEOTIDE SEQUENCE [LARGE SCALE GENOMIC DNA]</scope>
    <source>
        <strain evidence="8 10">GY080</strain>
    </source>
</reference>
<dbReference type="PIRSF" id="PIRSF000097">
    <property type="entry name" value="AKR"/>
    <property type="match status" value="1"/>
</dbReference>
<dbReference type="PANTHER" id="PTHR43827">
    <property type="entry name" value="2,5-DIKETO-D-GLUCONIC ACID REDUCTASE"/>
    <property type="match status" value="1"/>
</dbReference>
<evidence type="ECO:0000313" key="11">
    <source>
        <dbReference type="Proteomes" id="UP000186883"/>
    </source>
</evidence>
<dbReference type="PROSITE" id="PS00062">
    <property type="entry name" value="ALDOKETO_REDUCTASE_2"/>
    <property type="match status" value="1"/>
</dbReference>
<evidence type="ECO:0000256" key="6">
    <source>
        <dbReference type="PIRSR" id="PIRSR000097-3"/>
    </source>
</evidence>
<dbReference type="OrthoDB" id="9804790at2"/>
<dbReference type="RefSeq" id="WP_061989532.1">
    <property type="nucleotide sequence ID" value="NZ_FOPQ01000004.1"/>
</dbReference>
<dbReference type="EMBL" id="LQCI01000002">
    <property type="protein sequence ID" value="KZB88170.1"/>
    <property type="molecule type" value="Genomic_DNA"/>
</dbReference>
<evidence type="ECO:0000256" key="5">
    <source>
        <dbReference type="PIRSR" id="PIRSR000097-2"/>
    </source>
</evidence>
<organism evidence="8 10">
    <name type="scientific">Amycolatopsis regifaucium</name>
    <dbReference type="NCBI Taxonomy" id="546365"/>
    <lineage>
        <taxon>Bacteria</taxon>
        <taxon>Bacillati</taxon>
        <taxon>Actinomycetota</taxon>
        <taxon>Actinomycetes</taxon>
        <taxon>Pseudonocardiales</taxon>
        <taxon>Pseudonocardiaceae</taxon>
        <taxon>Amycolatopsis</taxon>
    </lineage>
</organism>
<gene>
    <name evidence="9" type="ORF">ATP06_0230925</name>
    <name evidence="8" type="ORF">AVL48_19585</name>
</gene>
<dbReference type="Proteomes" id="UP000186883">
    <property type="component" value="Unassembled WGS sequence"/>
</dbReference>
<evidence type="ECO:0000313" key="8">
    <source>
        <dbReference type="EMBL" id="KZB88170.1"/>
    </source>
</evidence>
<feature type="active site" description="Proton donor" evidence="4">
    <location>
        <position position="50"/>
    </location>
</feature>
<keyword evidence="3" id="KW-0560">Oxidoreductase</keyword>
<dbReference type="PROSITE" id="PS00798">
    <property type="entry name" value="ALDOKETO_REDUCTASE_1"/>
    <property type="match status" value="1"/>
</dbReference>
<reference evidence="9 11" key="2">
    <citation type="submission" date="2016-11" db="EMBL/GenBank/DDBJ databases">
        <title>Genome sequencing of Amycolatopsis regifaucium.</title>
        <authorList>
            <person name="Mayilraj S."/>
            <person name="Kaur N."/>
        </authorList>
    </citation>
    <scope>NUCLEOTIDE SEQUENCE [LARGE SCALE GENOMIC DNA]</scope>
    <source>
        <strain evidence="9 11">GY080</strain>
    </source>
</reference>
<evidence type="ECO:0000259" key="7">
    <source>
        <dbReference type="Pfam" id="PF00248"/>
    </source>
</evidence>
<comment type="similarity">
    <text evidence="1">Belongs to the aldo/keto reductase family.</text>
</comment>
<name>A0A154MVY7_9PSEU</name>
<dbReference type="InterPro" id="IPR023210">
    <property type="entry name" value="NADP_OxRdtase_dom"/>
</dbReference>
<protein>
    <submittedName>
        <fullName evidence="8">Oxidoreductase</fullName>
    </submittedName>
</protein>
<evidence type="ECO:0000256" key="3">
    <source>
        <dbReference type="ARBA" id="ARBA00023002"/>
    </source>
</evidence>
<dbReference type="PANTHER" id="PTHR43827:SF3">
    <property type="entry name" value="NADP-DEPENDENT OXIDOREDUCTASE DOMAIN-CONTAINING PROTEIN"/>
    <property type="match status" value="1"/>
</dbReference>
<proteinExistence type="inferred from homology"/>